<dbReference type="Proteomes" id="UP000243494">
    <property type="component" value="Unassembled WGS sequence"/>
</dbReference>
<comment type="pathway">
    <text evidence="2">Carbohydrate biosynthesis; gluconeogenesis.</text>
</comment>
<evidence type="ECO:0000256" key="2">
    <source>
        <dbReference type="ARBA" id="ARBA00004742"/>
    </source>
</evidence>
<dbReference type="GO" id="GO:0051539">
    <property type="term" value="F:4 iron, 4 sulfur cluster binding"/>
    <property type="evidence" value="ECO:0007669"/>
    <property type="project" value="UniProtKB-UniRule"/>
</dbReference>
<dbReference type="RefSeq" id="WP_095405613.1">
    <property type="nucleotide sequence ID" value="NZ_NOJZ02000003.1"/>
</dbReference>
<gene>
    <name evidence="14" type="ORF">CHF27_003315</name>
</gene>
<reference evidence="14 15" key="1">
    <citation type="journal article" date="2017" name="Genome Announc.">
        <title>Draft Genome Sequence of Romboutsia maritimum sp. nov. Strain CCRI-22766(T), Isolated from Coastal Estuarine Mud.</title>
        <authorList>
            <person name="Maheux A.F."/>
            <person name="Boudreau D.K."/>
            <person name="Berube E."/>
            <person name="Boissinot M."/>
            <person name="Raymond F."/>
            <person name="Brodeur S."/>
            <person name="Corbeil J."/>
            <person name="Brightwell G."/>
            <person name="Broda D."/>
            <person name="Omar R.F."/>
            <person name="Bergeron M.G."/>
        </authorList>
    </citation>
    <scope>NUCLEOTIDE SEQUENCE [LARGE SCALE GENOMIC DNA]</scope>
    <source>
        <strain evidence="14 15">CCRI-22766</strain>
    </source>
</reference>
<evidence type="ECO:0000256" key="9">
    <source>
        <dbReference type="ARBA" id="ARBA00023239"/>
    </source>
</evidence>
<evidence type="ECO:0000256" key="3">
    <source>
        <dbReference type="ARBA" id="ARBA00008636"/>
    </source>
</evidence>
<accession>A0A371IV91</accession>
<comment type="cofactor">
    <cofactor evidence="1 11">
        <name>[4Fe-4S] cluster</name>
        <dbReference type="ChEBI" id="CHEBI:49883"/>
    </cofactor>
</comment>
<evidence type="ECO:0000256" key="8">
    <source>
        <dbReference type="ARBA" id="ARBA00023014"/>
    </source>
</evidence>
<evidence type="ECO:0000256" key="4">
    <source>
        <dbReference type="ARBA" id="ARBA00022432"/>
    </source>
</evidence>
<dbReference type="InterPro" id="IPR004644">
    <property type="entry name" value="Fe-S_L-Ser_mono"/>
</dbReference>
<dbReference type="GO" id="GO:0006094">
    <property type="term" value="P:gluconeogenesis"/>
    <property type="evidence" value="ECO:0007669"/>
    <property type="project" value="UniProtKB-KW"/>
</dbReference>
<dbReference type="GO" id="GO:0003941">
    <property type="term" value="F:L-serine ammonia-lyase activity"/>
    <property type="evidence" value="ECO:0007669"/>
    <property type="project" value="UniProtKB-UniRule"/>
</dbReference>
<proteinExistence type="inferred from homology"/>
<dbReference type="AlphaFoldDB" id="A0A371IV91"/>
<protein>
    <recommendedName>
        <fullName evidence="11">L-serine dehydratase</fullName>
        <ecNumber evidence="11">4.3.1.17</ecNumber>
    </recommendedName>
</protein>
<dbReference type="InterPro" id="IPR029009">
    <property type="entry name" value="ASB_dom_sf"/>
</dbReference>
<sequence length="397" mass="43664">MDTLKELFKAGSGPSSSHTMGPQRAAECFKSKNNNADSYRVTLYGSLAATGKGHLTDYIIEKTLSPKNVEIIWKADIIKEFHPNGMCFEALDKSKNVIDNWTVYSIGGGTIAQENEKNKKNKGTYKLSTMDDIIKWCKENNKTLVEYVLYHEDEDILEYIKVIKDAMRKSVEEGLNTTEIIPGKLKLKRRASNFYENYLETKKLSTLVYAYALAVSEQNASGNKIVTAPTCGSAGVLPGILFSLQDYYGYKDEQIEKSLLVAGIIGNIIKNNASISGAEVGCQGEVGAACAMAAAAVAYLKDGTIEQIEYAAEIGLEHHLGMTCDPVHGYVQIPCIERNAMAAQRAMDSANYALLTDGTHFITLDQVIETMKETGIDMMDKYKETAKGGLAKHFFSC</sequence>
<evidence type="ECO:0000259" key="13">
    <source>
        <dbReference type="Pfam" id="PF03315"/>
    </source>
</evidence>
<keyword evidence="7 11" id="KW-0408">Iron</keyword>
<dbReference type="InterPro" id="IPR051318">
    <property type="entry name" value="Fe-S_L-Ser"/>
</dbReference>
<evidence type="ECO:0000313" key="15">
    <source>
        <dbReference type="Proteomes" id="UP000243494"/>
    </source>
</evidence>
<keyword evidence="6 11" id="KW-0479">Metal-binding</keyword>
<dbReference type="InterPro" id="IPR005131">
    <property type="entry name" value="Ser_deHydtase_bsu"/>
</dbReference>
<dbReference type="EC" id="4.3.1.17" evidence="11"/>
<dbReference type="Gene3D" id="3.30.1330.90">
    <property type="entry name" value="D-3-phosphoglycerate dehydrogenase, domain 3"/>
    <property type="match status" value="2"/>
</dbReference>
<keyword evidence="8 11" id="KW-0411">Iron-sulfur</keyword>
<dbReference type="PANTHER" id="PTHR30182:SF1">
    <property type="entry name" value="L-SERINE DEHYDRATASE 1"/>
    <property type="match status" value="1"/>
</dbReference>
<feature type="domain" description="Serine dehydratase beta chain" evidence="13">
    <location>
        <begin position="69"/>
        <end position="115"/>
    </location>
</feature>
<evidence type="ECO:0000256" key="10">
    <source>
        <dbReference type="ARBA" id="ARBA00049406"/>
    </source>
</evidence>
<dbReference type="EMBL" id="NOJZ02000003">
    <property type="protein sequence ID" value="RDY24397.1"/>
    <property type="molecule type" value="Genomic_DNA"/>
</dbReference>
<dbReference type="PANTHER" id="PTHR30182">
    <property type="entry name" value="L-SERINE DEHYDRATASE"/>
    <property type="match status" value="1"/>
</dbReference>
<name>A0A371IV91_9FIRM</name>
<keyword evidence="15" id="KW-1185">Reference proteome</keyword>
<keyword evidence="5 11" id="KW-0004">4Fe-4S</keyword>
<dbReference type="Pfam" id="PF03313">
    <property type="entry name" value="SDH_alpha"/>
    <property type="match status" value="1"/>
</dbReference>
<comment type="caution">
    <text evidence="14">The sequence shown here is derived from an EMBL/GenBank/DDBJ whole genome shotgun (WGS) entry which is preliminary data.</text>
</comment>
<dbReference type="Pfam" id="PF03315">
    <property type="entry name" value="SDH_beta"/>
    <property type="match status" value="2"/>
</dbReference>
<feature type="domain" description="Serine dehydratase beta chain" evidence="13">
    <location>
        <begin position="6"/>
        <end position="60"/>
    </location>
</feature>
<evidence type="ECO:0000256" key="5">
    <source>
        <dbReference type="ARBA" id="ARBA00022485"/>
    </source>
</evidence>
<evidence type="ECO:0000313" key="14">
    <source>
        <dbReference type="EMBL" id="RDY24397.1"/>
    </source>
</evidence>
<dbReference type="NCBIfam" id="TIGR00720">
    <property type="entry name" value="sda_mono"/>
    <property type="match status" value="1"/>
</dbReference>
<dbReference type="InterPro" id="IPR005130">
    <property type="entry name" value="Ser_deHydtase-like_asu"/>
</dbReference>
<comment type="catalytic activity">
    <reaction evidence="10 11">
        <text>L-serine = pyruvate + NH4(+)</text>
        <dbReference type="Rhea" id="RHEA:19169"/>
        <dbReference type="ChEBI" id="CHEBI:15361"/>
        <dbReference type="ChEBI" id="CHEBI:28938"/>
        <dbReference type="ChEBI" id="CHEBI:33384"/>
        <dbReference type="EC" id="4.3.1.17"/>
    </reaction>
</comment>
<keyword evidence="9 11" id="KW-0456">Lyase</keyword>
<evidence type="ECO:0000256" key="1">
    <source>
        <dbReference type="ARBA" id="ARBA00001966"/>
    </source>
</evidence>
<evidence type="ECO:0000256" key="7">
    <source>
        <dbReference type="ARBA" id="ARBA00023004"/>
    </source>
</evidence>
<evidence type="ECO:0000256" key="6">
    <source>
        <dbReference type="ARBA" id="ARBA00022723"/>
    </source>
</evidence>
<dbReference type="SUPFAM" id="SSF143548">
    <property type="entry name" value="Serine metabolism enzymes domain"/>
    <property type="match status" value="1"/>
</dbReference>
<comment type="similarity">
    <text evidence="3 11">Belongs to the iron-sulfur dependent L-serine dehydratase family.</text>
</comment>
<keyword evidence="4 11" id="KW-0312">Gluconeogenesis</keyword>
<evidence type="ECO:0000256" key="11">
    <source>
        <dbReference type="RuleBase" id="RU366059"/>
    </source>
</evidence>
<dbReference type="OrthoDB" id="9805537at2"/>
<organism evidence="14 15">
    <name type="scientific">Romboutsia maritimum</name>
    <dbReference type="NCBI Taxonomy" id="2020948"/>
    <lineage>
        <taxon>Bacteria</taxon>
        <taxon>Bacillati</taxon>
        <taxon>Bacillota</taxon>
        <taxon>Clostridia</taxon>
        <taxon>Peptostreptococcales</taxon>
        <taxon>Peptostreptococcaceae</taxon>
        <taxon>Romboutsia</taxon>
    </lineage>
</organism>
<dbReference type="GO" id="GO:0046872">
    <property type="term" value="F:metal ion binding"/>
    <property type="evidence" value="ECO:0007669"/>
    <property type="project" value="UniProtKB-KW"/>
</dbReference>
<feature type="domain" description="Serine dehydratase-like alpha subunit" evidence="12">
    <location>
        <begin position="132"/>
        <end position="391"/>
    </location>
</feature>
<evidence type="ECO:0000259" key="12">
    <source>
        <dbReference type="Pfam" id="PF03313"/>
    </source>
</evidence>